<protein>
    <submittedName>
        <fullName evidence="2">Inovirus Gp2 family protein</fullName>
    </submittedName>
</protein>
<dbReference type="Pfam" id="PF11726">
    <property type="entry name" value="YagK_YfjJ_C"/>
    <property type="match status" value="1"/>
</dbReference>
<evidence type="ECO:0000259" key="1">
    <source>
        <dbReference type="Pfam" id="PF11726"/>
    </source>
</evidence>
<evidence type="ECO:0000313" key="2">
    <source>
        <dbReference type="EMBL" id="MBV2133378.1"/>
    </source>
</evidence>
<dbReference type="RefSeq" id="WP_217681832.1">
    <property type="nucleotide sequence ID" value="NZ_JAHRGL010000027.1"/>
</dbReference>
<gene>
    <name evidence="2" type="ORF">KRX52_11300</name>
</gene>
<evidence type="ECO:0000313" key="3">
    <source>
        <dbReference type="Proteomes" id="UP000813068"/>
    </source>
</evidence>
<dbReference type="EMBL" id="JAHRGL010000027">
    <property type="protein sequence ID" value="MBV2133378.1"/>
    <property type="molecule type" value="Genomic_DNA"/>
</dbReference>
<organism evidence="2 3">
    <name type="scientific">Geopseudomonas aromaticivorans</name>
    <dbReference type="NCBI Taxonomy" id="2849492"/>
    <lineage>
        <taxon>Bacteria</taxon>
        <taxon>Pseudomonadati</taxon>
        <taxon>Pseudomonadota</taxon>
        <taxon>Gammaproteobacteria</taxon>
        <taxon>Pseudomonadales</taxon>
        <taxon>Pseudomonadaceae</taxon>
        <taxon>Geopseudomonas</taxon>
    </lineage>
</organism>
<feature type="domain" description="YagK/YfjJ C-terminal" evidence="1">
    <location>
        <begin position="58"/>
        <end position="261"/>
    </location>
</feature>
<name>A0ABS6MX39_9GAMM</name>
<reference evidence="2 3" key="1">
    <citation type="submission" date="2021-06" db="EMBL/GenBank/DDBJ databases">
        <title>Differences between aerobic and microaerobic xylene degrading microbial communities.</title>
        <authorList>
            <person name="Banerjee S."/>
            <person name="Tancsics A."/>
        </authorList>
    </citation>
    <scope>NUCLEOTIDE SEQUENCE [LARGE SCALE GENOMIC DNA]</scope>
    <source>
        <strain evidence="2 3">MAP12</strain>
    </source>
</reference>
<dbReference type="InterPro" id="IPR057271">
    <property type="entry name" value="YagK_YfjJ_C"/>
</dbReference>
<accession>A0ABS6MX39</accession>
<dbReference type="Proteomes" id="UP000813068">
    <property type="component" value="Unassembled WGS sequence"/>
</dbReference>
<proteinExistence type="predicted"/>
<keyword evidence="3" id="KW-1185">Reference proteome</keyword>
<comment type="caution">
    <text evidence="2">The sequence shown here is derived from an EMBL/GenBank/DDBJ whole genome shotgun (WGS) entry which is preliminary data.</text>
</comment>
<sequence>MFNDTNTLQRYRLRHPDNNNLSLHYDSTYDGLPVMLDKGPFIREYLSDLKHTIELAMAEYPRVLAFRVDLRLPQGVDLPDYAYTNQVISRFFESFTRRIKYHQGKVGERGYARGCKVRYVWSREIPQGGRPHYHVLILLNRDAYYTVGRLRSEKINNIRRMEDAWASALGLSVDQVVGLVNIPENAEYRINRHDASRACAESQPGEDDEFRREAWWPGARAFRRKKPRGLARLPDLFRRASYLCKVATKSYGDRQRGFGTSRG</sequence>